<dbReference type="Proteomes" id="UP000192247">
    <property type="component" value="Unassembled WGS sequence"/>
</dbReference>
<evidence type="ECO:0000256" key="1">
    <source>
        <dbReference type="ARBA" id="ARBA00004651"/>
    </source>
</evidence>
<comment type="similarity">
    <text evidence="2 7">Belongs to the XK family.</text>
</comment>
<dbReference type="EMBL" id="MNPL01023239">
    <property type="protein sequence ID" value="OQR68841.1"/>
    <property type="molecule type" value="Genomic_DNA"/>
</dbReference>
<keyword evidence="10" id="KW-1185">Reference proteome</keyword>
<dbReference type="GO" id="GO:0005886">
    <property type="term" value="C:plasma membrane"/>
    <property type="evidence" value="ECO:0007669"/>
    <property type="project" value="UniProtKB-SubCell"/>
</dbReference>
<feature type="transmembrane region" description="Helical" evidence="7">
    <location>
        <begin position="310"/>
        <end position="331"/>
    </location>
</feature>
<evidence type="ECO:0000256" key="8">
    <source>
        <dbReference type="SAM" id="MobiDB-lite"/>
    </source>
</evidence>
<dbReference type="AlphaFoldDB" id="A0A1V9X640"/>
<keyword evidence="6 7" id="KW-0472">Membrane</keyword>
<feature type="transmembrane region" description="Helical" evidence="7">
    <location>
        <begin position="337"/>
        <end position="360"/>
    </location>
</feature>
<sequence length="450" mass="51444">MDAIRTSAQRQPGFKLNNNRGGSESGVSAPDDETWQHEVPQGLNCGCMFPWLLIEGIVHLSIYIYKLVDDSRSVREYWDKRQRYGLLISVLCLILPTFIYAMYEMLRTVLSEQSSPRNVLTKLVKGILLIPWQIKGHCEMLAFSADKVCQWRRLDTQEQEEISKIKQDTFVLEFFEDFYSGFVQLLLQLHFISAMAANNNSDYVIYSEIVGSSLAVFSLIKALQRRDDGCLTKTLSYIGWMAYCASRVLSFGLLSSVLGGVSVLVVILLHAVMTTAVVFQIIKDTHREAEEQTKRDSRASNVPLQKSNSVLLVLTFFLFGLPSLIYWPMMFTFKKKLFVFCFLTVGVLENFLCVVAWFLWKEPTVQHNISNKLVLGILSLTAIGVLSLVLYIFLKPQETDRVVLSHIVETNSNKYGIFFDFCKAVHVLPNVEDIDHRRHQLQRLRPELLG</sequence>
<feature type="transmembrane region" description="Helical" evidence="7">
    <location>
        <begin position="260"/>
        <end position="282"/>
    </location>
</feature>
<keyword evidence="3" id="KW-1003">Cell membrane</keyword>
<dbReference type="PANTHER" id="PTHR16024:SF28">
    <property type="entry name" value="XK-RELATED PROTEIN"/>
    <property type="match status" value="1"/>
</dbReference>
<organism evidence="9 10">
    <name type="scientific">Tropilaelaps mercedesae</name>
    <dbReference type="NCBI Taxonomy" id="418985"/>
    <lineage>
        <taxon>Eukaryota</taxon>
        <taxon>Metazoa</taxon>
        <taxon>Ecdysozoa</taxon>
        <taxon>Arthropoda</taxon>
        <taxon>Chelicerata</taxon>
        <taxon>Arachnida</taxon>
        <taxon>Acari</taxon>
        <taxon>Parasitiformes</taxon>
        <taxon>Mesostigmata</taxon>
        <taxon>Gamasina</taxon>
        <taxon>Dermanyssoidea</taxon>
        <taxon>Laelapidae</taxon>
        <taxon>Tropilaelaps</taxon>
    </lineage>
</organism>
<feature type="transmembrane region" description="Helical" evidence="7">
    <location>
        <begin position="203"/>
        <end position="223"/>
    </location>
</feature>
<dbReference type="InParanoid" id="A0A1V9X640"/>
<keyword evidence="4 7" id="KW-0812">Transmembrane</keyword>
<evidence type="ECO:0000256" key="6">
    <source>
        <dbReference type="ARBA" id="ARBA00023136"/>
    </source>
</evidence>
<comment type="subcellular location">
    <subcellularLocation>
        <location evidence="1">Cell membrane</location>
        <topology evidence="1">Multi-pass membrane protein</topology>
    </subcellularLocation>
    <subcellularLocation>
        <location evidence="7">Membrane</location>
        <topology evidence="7">Multi-pass membrane protein</topology>
    </subcellularLocation>
</comment>
<name>A0A1V9X640_9ACAR</name>
<comment type="caution">
    <text evidence="9">The sequence shown here is derived from an EMBL/GenBank/DDBJ whole genome shotgun (WGS) entry which is preliminary data.</text>
</comment>
<evidence type="ECO:0000313" key="10">
    <source>
        <dbReference type="Proteomes" id="UP000192247"/>
    </source>
</evidence>
<dbReference type="InterPro" id="IPR050895">
    <property type="entry name" value="XK-related_scramblase"/>
</dbReference>
<feature type="region of interest" description="Disordered" evidence="8">
    <location>
        <begin position="1"/>
        <end position="34"/>
    </location>
</feature>
<evidence type="ECO:0000313" key="9">
    <source>
        <dbReference type="EMBL" id="OQR68841.1"/>
    </source>
</evidence>
<evidence type="ECO:0000256" key="7">
    <source>
        <dbReference type="RuleBase" id="RU910716"/>
    </source>
</evidence>
<evidence type="ECO:0000256" key="3">
    <source>
        <dbReference type="ARBA" id="ARBA00022475"/>
    </source>
</evidence>
<feature type="transmembrane region" description="Helical" evidence="7">
    <location>
        <begin position="86"/>
        <end position="103"/>
    </location>
</feature>
<protein>
    <recommendedName>
        <fullName evidence="7">XK-related protein</fullName>
    </recommendedName>
</protein>
<dbReference type="InterPro" id="IPR018629">
    <property type="entry name" value="XK-rel"/>
</dbReference>
<reference evidence="9 10" key="1">
    <citation type="journal article" date="2017" name="Gigascience">
        <title>Draft genome of the honey bee ectoparasitic mite, Tropilaelaps mercedesae, is shaped by the parasitic life history.</title>
        <authorList>
            <person name="Dong X."/>
            <person name="Armstrong S.D."/>
            <person name="Xia D."/>
            <person name="Makepeace B.L."/>
            <person name="Darby A.C."/>
            <person name="Kadowaki T."/>
        </authorList>
    </citation>
    <scope>NUCLEOTIDE SEQUENCE [LARGE SCALE GENOMIC DNA]</scope>
    <source>
        <strain evidence="9">Wuxi-XJTLU</strain>
    </source>
</reference>
<feature type="compositionally biased region" description="Polar residues" evidence="8">
    <location>
        <begin position="1"/>
        <end position="26"/>
    </location>
</feature>
<dbReference type="PANTHER" id="PTHR16024">
    <property type="entry name" value="XK-RELATED PROTEIN"/>
    <property type="match status" value="1"/>
</dbReference>
<keyword evidence="5 7" id="KW-1133">Transmembrane helix</keyword>
<evidence type="ECO:0000256" key="2">
    <source>
        <dbReference type="ARBA" id="ARBA00008789"/>
    </source>
</evidence>
<feature type="transmembrane region" description="Helical" evidence="7">
    <location>
        <begin position="372"/>
        <end position="394"/>
    </location>
</feature>
<evidence type="ECO:0000256" key="5">
    <source>
        <dbReference type="ARBA" id="ARBA00022989"/>
    </source>
</evidence>
<dbReference type="OrthoDB" id="6420233at2759"/>
<gene>
    <name evidence="9" type="ORF">BIW11_01947</name>
</gene>
<evidence type="ECO:0000256" key="4">
    <source>
        <dbReference type="ARBA" id="ARBA00022692"/>
    </source>
</evidence>
<dbReference type="Pfam" id="PF09815">
    <property type="entry name" value="XK-related"/>
    <property type="match status" value="1"/>
</dbReference>
<proteinExistence type="inferred from homology"/>
<accession>A0A1V9X640</accession>